<evidence type="ECO:0000256" key="2">
    <source>
        <dbReference type="SAM" id="MobiDB-lite"/>
    </source>
</evidence>
<protein>
    <recommendedName>
        <fullName evidence="3">NADP-dependent oxidoreductase domain-containing protein</fullName>
    </recommendedName>
</protein>
<dbReference type="InterPro" id="IPR036812">
    <property type="entry name" value="NAD(P)_OxRdtase_dom_sf"/>
</dbReference>
<keyword evidence="1" id="KW-0560">Oxidoreductase</keyword>
<dbReference type="KEGG" id="ker:91102665"/>
<evidence type="ECO:0000256" key="1">
    <source>
        <dbReference type="ARBA" id="ARBA00023002"/>
    </source>
</evidence>
<dbReference type="GO" id="GO:0005829">
    <property type="term" value="C:cytosol"/>
    <property type="evidence" value="ECO:0007669"/>
    <property type="project" value="UniProtKB-ARBA"/>
</dbReference>
<dbReference type="PANTHER" id="PTHR43364">
    <property type="entry name" value="NADH-SPECIFIC METHYLGLYOXAL REDUCTASE-RELATED"/>
    <property type="match status" value="1"/>
</dbReference>
<dbReference type="InterPro" id="IPR050523">
    <property type="entry name" value="AKR_Detox_Biosynth"/>
</dbReference>
<dbReference type="InterPro" id="IPR023210">
    <property type="entry name" value="NADP_OxRdtase_dom"/>
</dbReference>
<dbReference type="AlphaFoldDB" id="A0AAX4KHB1"/>
<feature type="region of interest" description="Disordered" evidence="2">
    <location>
        <begin position="241"/>
        <end position="261"/>
    </location>
</feature>
<sequence>MSSQPENKMQYVRLGKSGLKVSKIILGCMSYGVKRPQDGWTWVLEEEEALKHLKHAYDKGINTFDTADTYSQGNSERILGKFLKTYDIPRESVVIMTKTYMAFGDEKSYGSAGYVNNSRLSRKRIFAAIKDSLERLGTDYVDVFQCHRFDYDTPIEETMQALHDIVQAGHVRYLGMSSCYAWQFQLMQRENAIQNRLTPFISMQNYHNAIYREEEREMMPTLQHFGVGSIPWSPLAGGKLCRPASSDPQTERSSNTSRMFGTTTSADHKIISTIEEIAKERNISMAQVSLAWSLSKEFISAPIIGTTSIEKLDDLLKGLEVKLSEEEIKRIDGDYEPKAIFGHS</sequence>
<feature type="domain" description="NADP-dependent oxidoreductase" evidence="3">
    <location>
        <begin position="24"/>
        <end position="333"/>
    </location>
</feature>
<dbReference type="GeneID" id="91102665"/>
<proteinExistence type="predicted"/>
<dbReference type="CDD" id="cd19079">
    <property type="entry name" value="AKR_EcYajO-like"/>
    <property type="match status" value="1"/>
</dbReference>
<evidence type="ECO:0000313" key="4">
    <source>
        <dbReference type="EMBL" id="WWD05780.1"/>
    </source>
</evidence>
<dbReference type="GO" id="GO:0016491">
    <property type="term" value="F:oxidoreductase activity"/>
    <property type="evidence" value="ECO:0007669"/>
    <property type="project" value="UniProtKB-KW"/>
</dbReference>
<accession>A0AAX4KHB1</accession>
<dbReference type="RefSeq" id="XP_066083747.1">
    <property type="nucleotide sequence ID" value="XM_066227650.1"/>
</dbReference>
<dbReference type="EMBL" id="CP144089">
    <property type="protein sequence ID" value="WWD05780.1"/>
    <property type="molecule type" value="Genomic_DNA"/>
</dbReference>
<dbReference type="SUPFAM" id="SSF51430">
    <property type="entry name" value="NAD(P)-linked oxidoreductase"/>
    <property type="match status" value="1"/>
</dbReference>
<evidence type="ECO:0000313" key="5">
    <source>
        <dbReference type="Proteomes" id="UP001358614"/>
    </source>
</evidence>
<dbReference type="Pfam" id="PF00248">
    <property type="entry name" value="Aldo_ket_red"/>
    <property type="match status" value="1"/>
</dbReference>
<reference evidence="4 5" key="1">
    <citation type="submission" date="2024-01" db="EMBL/GenBank/DDBJ databases">
        <title>Comparative genomics of Cryptococcus and Kwoniella reveals pathogenesis evolution and contrasting modes of karyotype evolution via chromosome fusion or intercentromeric recombination.</title>
        <authorList>
            <person name="Coelho M.A."/>
            <person name="David-Palma M."/>
            <person name="Shea T."/>
            <person name="Bowers K."/>
            <person name="McGinley-Smith S."/>
            <person name="Mohammad A.W."/>
            <person name="Gnirke A."/>
            <person name="Yurkov A.M."/>
            <person name="Nowrousian M."/>
            <person name="Sun S."/>
            <person name="Cuomo C.A."/>
            <person name="Heitman J."/>
        </authorList>
    </citation>
    <scope>NUCLEOTIDE SEQUENCE [LARGE SCALE GENOMIC DNA]</scope>
    <source>
        <strain evidence="4 5">PYCC6329</strain>
    </source>
</reference>
<dbReference type="FunFam" id="3.20.20.100:FF:000004">
    <property type="entry name" value="Oxidoreductase, aldo/keto reductase"/>
    <property type="match status" value="1"/>
</dbReference>
<organism evidence="4 5">
    <name type="scientific">Kwoniella europaea PYCC6329</name>
    <dbReference type="NCBI Taxonomy" id="1423913"/>
    <lineage>
        <taxon>Eukaryota</taxon>
        <taxon>Fungi</taxon>
        <taxon>Dikarya</taxon>
        <taxon>Basidiomycota</taxon>
        <taxon>Agaricomycotina</taxon>
        <taxon>Tremellomycetes</taxon>
        <taxon>Tremellales</taxon>
        <taxon>Cryptococcaceae</taxon>
        <taxon>Kwoniella</taxon>
    </lineage>
</organism>
<feature type="compositionally biased region" description="Polar residues" evidence="2">
    <location>
        <begin position="246"/>
        <end position="261"/>
    </location>
</feature>
<dbReference type="PANTHER" id="PTHR43364:SF4">
    <property type="entry name" value="NAD(P)-LINKED OXIDOREDUCTASE SUPERFAMILY PROTEIN"/>
    <property type="match status" value="1"/>
</dbReference>
<gene>
    <name evidence="4" type="ORF">V865_003863</name>
</gene>
<dbReference type="Proteomes" id="UP001358614">
    <property type="component" value="Chromosome 1"/>
</dbReference>
<evidence type="ECO:0000259" key="3">
    <source>
        <dbReference type="Pfam" id="PF00248"/>
    </source>
</evidence>
<dbReference type="Gene3D" id="3.20.20.100">
    <property type="entry name" value="NADP-dependent oxidoreductase domain"/>
    <property type="match status" value="1"/>
</dbReference>
<keyword evidence="5" id="KW-1185">Reference proteome</keyword>
<name>A0AAX4KHB1_9TREE</name>